<keyword evidence="9 10" id="KW-0472">Membrane</keyword>
<evidence type="ECO:0000256" key="1">
    <source>
        <dbReference type="ARBA" id="ARBA00002254"/>
    </source>
</evidence>
<reference evidence="13 14" key="1">
    <citation type="submission" date="2017-08" db="EMBL/GenBank/DDBJ databases">
        <title>Pusillimonas indicus sp. nov., a member of the family Alcaligenaceae isolated from surface seawater.</title>
        <authorList>
            <person name="Li J."/>
        </authorList>
    </citation>
    <scope>NUCLEOTIDE SEQUENCE [LARGE SCALE GENOMIC DNA]</scope>
    <source>
        <strain evidence="11 14">17-4A</strain>
        <strain evidence="12 13">L52-1-41</strain>
    </source>
</reference>
<comment type="subcellular location">
    <subcellularLocation>
        <location evidence="10">Cell inner membrane</location>
    </subcellularLocation>
    <subcellularLocation>
        <location evidence="2">Cell membrane</location>
        <topology evidence="2">Single-pass membrane protein</topology>
    </subcellularLocation>
</comment>
<keyword evidence="8" id="KW-1133">Transmembrane helix</keyword>
<gene>
    <name evidence="11" type="ORF">CJO09_01610</name>
    <name evidence="12" type="ORF">CJP73_12635</name>
</gene>
<evidence type="ECO:0000313" key="14">
    <source>
        <dbReference type="Proteomes" id="UP000266483"/>
    </source>
</evidence>
<evidence type="ECO:0000313" key="11">
    <source>
        <dbReference type="EMBL" id="RII83961.1"/>
    </source>
</evidence>
<keyword evidence="7 10" id="KW-0283">Flagellar rotation</keyword>
<dbReference type="GO" id="GO:0009425">
    <property type="term" value="C:bacterial-type flagellum basal body"/>
    <property type="evidence" value="ECO:0007669"/>
    <property type="project" value="InterPro"/>
</dbReference>
<dbReference type="PANTHER" id="PTHR35091">
    <property type="entry name" value="FLAGELLAR PROTEIN FLIL"/>
    <property type="match status" value="1"/>
</dbReference>
<organism evidence="12 13">
    <name type="scientific">Neopusillimonas maritima</name>
    <dbReference type="NCBI Taxonomy" id="2026239"/>
    <lineage>
        <taxon>Bacteria</taxon>
        <taxon>Pseudomonadati</taxon>
        <taxon>Pseudomonadota</taxon>
        <taxon>Betaproteobacteria</taxon>
        <taxon>Burkholderiales</taxon>
        <taxon>Alcaligenaceae</taxon>
        <taxon>Neopusillimonas</taxon>
    </lineage>
</organism>
<evidence type="ECO:0000256" key="10">
    <source>
        <dbReference type="RuleBase" id="RU364125"/>
    </source>
</evidence>
<evidence type="ECO:0000256" key="9">
    <source>
        <dbReference type="ARBA" id="ARBA00023136"/>
    </source>
</evidence>
<evidence type="ECO:0000256" key="7">
    <source>
        <dbReference type="ARBA" id="ARBA00022779"/>
    </source>
</evidence>
<dbReference type="PANTHER" id="PTHR35091:SF2">
    <property type="entry name" value="FLAGELLAR PROTEIN FLIL"/>
    <property type="match status" value="1"/>
</dbReference>
<dbReference type="EMBL" id="NQOU01000001">
    <property type="protein sequence ID" value="RII83961.1"/>
    <property type="molecule type" value="Genomic_DNA"/>
</dbReference>
<evidence type="ECO:0000313" key="13">
    <source>
        <dbReference type="Proteomes" id="UP000266206"/>
    </source>
</evidence>
<dbReference type="Proteomes" id="UP000266483">
    <property type="component" value="Unassembled WGS sequence"/>
</dbReference>
<dbReference type="GO" id="GO:0005886">
    <property type="term" value="C:plasma membrane"/>
    <property type="evidence" value="ECO:0007669"/>
    <property type="project" value="UniProtKB-SubCell"/>
</dbReference>
<proteinExistence type="inferred from homology"/>
<accession>A0A3A1YU17</accession>
<evidence type="ECO:0000256" key="5">
    <source>
        <dbReference type="ARBA" id="ARBA00022500"/>
    </source>
</evidence>
<keyword evidence="5 10" id="KW-0145">Chemotaxis</keyword>
<dbReference type="Pfam" id="PF03748">
    <property type="entry name" value="FliL"/>
    <property type="match status" value="1"/>
</dbReference>
<evidence type="ECO:0000256" key="3">
    <source>
        <dbReference type="ARBA" id="ARBA00008281"/>
    </source>
</evidence>
<comment type="caution">
    <text evidence="12">The sequence shown here is derived from an EMBL/GenBank/DDBJ whole genome shotgun (WGS) entry which is preliminary data.</text>
</comment>
<keyword evidence="14" id="KW-1185">Reference proteome</keyword>
<keyword evidence="10" id="KW-0997">Cell inner membrane</keyword>
<protein>
    <recommendedName>
        <fullName evidence="10">Flagellar protein FliL</fullName>
    </recommendedName>
</protein>
<dbReference type="AlphaFoldDB" id="A0A3A1YU17"/>
<dbReference type="Proteomes" id="UP000266206">
    <property type="component" value="Unassembled WGS sequence"/>
</dbReference>
<sequence>MKLLKLSLLVVAIIAVTLGSTFYYLSATGVLGASEAQAQNTLETPPPIKPIFLPLEPFTVTLRDNDSLNRILYVEITLRTGDEASKLHLEQYMPEVRNRIITALSSYSPSFLQTNDGRATLAREIQVSLQEPYEPDPTKAKLSSVLFTAFVIQ</sequence>
<dbReference type="RefSeq" id="WP_114419657.1">
    <property type="nucleotide sequence ID" value="NZ_CP170494.1"/>
</dbReference>
<comment type="function">
    <text evidence="1 10">Controls the rotational direction of flagella during chemotaxis.</text>
</comment>
<evidence type="ECO:0000256" key="6">
    <source>
        <dbReference type="ARBA" id="ARBA00022692"/>
    </source>
</evidence>
<dbReference type="InterPro" id="IPR005503">
    <property type="entry name" value="FliL"/>
</dbReference>
<dbReference type="OrthoDB" id="5297029at2"/>
<dbReference type="GO" id="GO:0006935">
    <property type="term" value="P:chemotaxis"/>
    <property type="evidence" value="ECO:0007669"/>
    <property type="project" value="UniProtKB-KW"/>
</dbReference>
<keyword evidence="6" id="KW-0812">Transmembrane</keyword>
<dbReference type="EMBL" id="NQYH01000012">
    <property type="protein sequence ID" value="RIY39924.1"/>
    <property type="molecule type" value="Genomic_DNA"/>
</dbReference>
<keyword evidence="4" id="KW-1003">Cell membrane</keyword>
<name>A0A3A1YU17_9BURK</name>
<dbReference type="GO" id="GO:0071978">
    <property type="term" value="P:bacterial-type flagellum-dependent swarming motility"/>
    <property type="evidence" value="ECO:0007669"/>
    <property type="project" value="TreeGrafter"/>
</dbReference>
<evidence type="ECO:0000256" key="4">
    <source>
        <dbReference type="ARBA" id="ARBA00022475"/>
    </source>
</evidence>
<evidence type="ECO:0000256" key="8">
    <source>
        <dbReference type="ARBA" id="ARBA00022989"/>
    </source>
</evidence>
<comment type="similarity">
    <text evidence="3 10">Belongs to the FliL family.</text>
</comment>
<evidence type="ECO:0000256" key="2">
    <source>
        <dbReference type="ARBA" id="ARBA00004162"/>
    </source>
</evidence>
<evidence type="ECO:0000313" key="12">
    <source>
        <dbReference type="EMBL" id="RIY39924.1"/>
    </source>
</evidence>